<comment type="caution">
    <text evidence="2">The sequence shown here is derived from an EMBL/GenBank/DDBJ whole genome shotgun (WGS) entry which is preliminary data.</text>
</comment>
<name>A0A0G1IRV1_9BACT</name>
<feature type="transmembrane region" description="Helical" evidence="1">
    <location>
        <begin position="7"/>
        <end position="30"/>
    </location>
</feature>
<gene>
    <name evidence="2" type="ORF">UW55_C0028G0002</name>
</gene>
<organism evidence="2 3">
    <name type="scientific">Candidatus Giovannonibacteria bacterium GW2011_GWA2_44_26</name>
    <dbReference type="NCBI Taxonomy" id="1618648"/>
    <lineage>
        <taxon>Bacteria</taxon>
        <taxon>Candidatus Giovannoniibacteriota</taxon>
    </lineage>
</organism>
<proteinExistence type="predicted"/>
<evidence type="ECO:0000313" key="3">
    <source>
        <dbReference type="Proteomes" id="UP000033945"/>
    </source>
</evidence>
<keyword evidence="1" id="KW-0472">Membrane</keyword>
<sequence length="106" mass="11997">MKKEKLIYASAIASVLSIVFVAILTIWADLNAPLKDYLKSLSGHHWVTKSYGTILIYFGAVLLFLILPKKIGEKTLKRSLIWLFFFVFAGTLSVSGFYVLHFLKVL</sequence>
<dbReference type="Proteomes" id="UP000033945">
    <property type="component" value="Unassembled WGS sequence"/>
</dbReference>
<protein>
    <submittedName>
        <fullName evidence="2">Uncharacterized protein</fullName>
    </submittedName>
</protein>
<feature type="transmembrane region" description="Helical" evidence="1">
    <location>
        <begin position="50"/>
        <end position="68"/>
    </location>
</feature>
<keyword evidence="1" id="KW-1133">Transmembrane helix</keyword>
<keyword evidence="1" id="KW-0812">Transmembrane</keyword>
<reference evidence="2 3" key="1">
    <citation type="journal article" date="2015" name="Nature">
        <title>rRNA introns, odd ribosomes, and small enigmatic genomes across a large radiation of phyla.</title>
        <authorList>
            <person name="Brown C.T."/>
            <person name="Hug L.A."/>
            <person name="Thomas B.C."/>
            <person name="Sharon I."/>
            <person name="Castelle C.J."/>
            <person name="Singh A."/>
            <person name="Wilkins M.J."/>
            <person name="Williams K.H."/>
            <person name="Banfield J.F."/>
        </authorList>
    </citation>
    <scope>NUCLEOTIDE SEQUENCE [LARGE SCALE GENOMIC DNA]</scope>
</reference>
<dbReference type="AlphaFoldDB" id="A0A0G1IRV1"/>
<feature type="transmembrane region" description="Helical" evidence="1">
    <location>
        <begin position="80"/>
        <end position="103"/>
    </location>
</feature>
<dbReference type="EMBL" id="LCIT01000028">
    <property type="protein sequence ID" value="KKT61648.1"/>
    <property type="molecule type" value="Genomic_DNA"/>
</dbReference>
<accession>A0A0G1IRV1</accession>
<evidence type="ECO:0000313" key="2">
    <source>
        <dbReference type="EMBL" id="KKT61648.1"/>
    </source>
</evidence>
<evidence type="ECO:0000256" key="1">
    <source>
        <dbReference type="SAM" id="Phobius"/>
    </source>
</evidence>